<dbReference type="Gene3D" id="3.40.50.720">
    <property type="entry name" value="NAD(P)-binding Rossmann-like Domain"/>
    <property type="match status" value="1"/>
</dbReference>
<dbReference type="Proteomes" id="UP000285084">
    <property type="component" value="Unassembled WGS sequence"/>
</dbReference>
<dbReference type="InterPro" id="IPR050425">
    <property type="entry name" value="NAD(P)_dehydrat-like"/>
</dbReference>
<dbReference type="PANTHER" id="PTHR10366">
    <property type="entry name" value="NAD DEPENDENT EPIMERASE/DEHYDRATASE"/>
    <property type="match status" value="1"/>
</dbReference>
<dbReference type="EMBL" id="MRCX01000897">
    <property type="protein sequence ID" value="RKK57111.1"/>
    <property type="molecule type" value="Genomic_DNA"/>
</dbReference>
<proteinExistence type="inferred from homology"/>
<organism evidence="4 5">
    <name type="scientific">Fusarium oxysporum</name>
    <name type="common">Fusarium vascular wilt</name>
    <dbReference type="NCBI Taxonomy" id="5507"/>
    <lineage>
        <taxon>Eukaryota</taxon>
        <taxon>Fungi</taxon>
        <taxon>Dikarya</taxon>
        <taxon>Ascomycota</taxon>
        <taxon>Pezizomycotina</taxon>
        <taxon>Sordariomycetes</taxon>
        <taxon>Hypocreomycetidae</taxon>
        <taxon>Hypocreales</taxon>
        <taxon>Nectriaceae</taxon>
        <taxon>Fusarium</taxon>
        <taxon>Fusarium oxysporum species complex</taxon>
    </lineage>
</organism>
<dbReference type="VEuPathDB" id="FungiDB:FOZG_15447"/>
<dbReference type="VEuPathDB" id="FungiDB:FOC4_g10005615"/>
<gene>
    <name evidence="4" type="ORF">BFJ69_g17579</name>
</gene>
<evidence type="ECO:0000313" key="5">
    <source>
        <dbReference type="Proteomes" id="UP000285084"/>
    </source>
</evidence>
<dbReference type="VEuPathDB" id="FungiDB:FOXG_13314"/>
<dbReference type="GO" id="GO:0016616">
    <property type="term" value="F:oxidoreductase activity, acting on the CH-OH group of donors, NAD or NADP as acceptor"/>
    <property type="evidence" value="ECO:0007669"/>
    <property type="project" value="TreeGrafter"/>
</dbReference>
<dbReference type="SUPFAM" id="SSF51735">
    <property type="entry name" value="NAD(P)-binding Rossmann-fold domains"/>
    <property type="match status" value="1"/>
</dbReference>
<dbReference type="VEuPathDB" id="FungiDB:FOIG_10284"/>
<dbReference type="AlphaFoldDB" id="A0A420M7X4"/>
<evidence type="ECO:0000256" key="1">
    <source>
        <dbReference type="ARBA" id="ARBA00023002"/>
    </source>
</evidence>
<name>A0A420M7X4_FUSOX</name>
<dbReference type="Pfam" id="PF01370">
    <property type="entry name" value="Epimerase"/>
    <property type="match status" value="1"/>
</dbReference>
<feature type="domain" description="NAD-dependent epimerase/dehydratase" evidence="3">
    <location>
        <begin position="15"/>
        <end position="196"/>
    </location>
</feature>
<sequence length="349" mass="38378">MSPLDNPAVPKGSTVLVTGANGLLGSNIADQFLEYGYRVRGTVRDTEKNAWLQTLFDKKYGEGKFELFKVPDLEVEGAFDEAVKDVSIVAHSASIMSFSADPNTVIPQATAFAQNALKSAYKEHSVKRFVLTSSSSAAYVAMPGVPGTEITEDSWNELAVKAAWAPPPYTPDRGGIVYAASKTEAEKAVWKYHQQHRATRPDLVVNAVLPNFNFGKSLDPVNQQFPSSSGLPVALWQGQVLPMHHMIVPQYFINVQDTGRLHVAAAIFDNLKDDRIFGFAGRFSWDEILDILRKAAPDRKLPDNFSGGSDPNEIKPRDTAEQLLRDLGHPGWVNLEDTILANISDVRNL</sequence>
<keyword evidence="1" id="KW-0560">Oxidoreductase</keyword>
<dbReference type="InterPro" id="IPR001509">
    <property type="entry name" value="Epimerase_deHydtase"/>
</dbReference>
<dbReference type="VEuPathDB" id="FungiDB:FOMG_09570"/>
<dbReference type="VEuPathDB" id="FungiDB:FOC1_g10005738"/>
<comment type="caution">
    <text evidence="4">The sequence shown here is derived from an EMBL/GenBank/DDBJ whole genome shotgun (WGS) entry which is preliminary data.</text>
</comment>
<evidence type="ECO:0000313" key="4">
    <source>
        <dbReference type="EMBL" id="RKK57111.1"/>
    </source>
</evidence>
<evidence type="ECO:0000259" key="3">
    <source>
        <dbReference type="Pfam" id="PF01370"/>
    </source>
</evidence>
<protein>
    <recommendedName>
        <fullName evidence="3">NAD-dependent epimerase/dehydratase domain-containing protein</fullName>
    </recommendedName>
</protein>
<dbReference type="VEuPathDB" id="FungiDB:HZS61_010848"/>
<reference evidence="4 5" key="1">
    <citation type="journal article" date="2018" name="Sci. Rep.">
        <title>Characterisation of pathogen-specific regions and novel effector candidates in Fusarium oxysporum f. sp. cepae.</title>
        <authorList>
            <person name="Armitage A.D."/>
            <person name="Taylor A."/>
            <person name="Sobczyk M.K."/>
            <person name="Baxter L."/>
            <person name="Greenfield B.P."/>
            <person name="Bates H.J."/>
            <person name="Wilson F."/>
            <person name="Jackson A.C."/>
            <person name="Ott S."/>
            <person name="Harrison R.J."/>
            <person name="Clarkson J.P."/>
        </authorList>
    </citation>
    <scope>NUCLEOTIDE SEQUENCE [LARGE SCALE GENOMIC DNA]</scope>
    <source>
        <strain evidence="4 5">Fo_A13</strain>
    </source>
</reference>
<dbReference type="InterPro" id="IPR036291">
    <property type="entry name" value="NAD(P)-bd_dom_sf"/>
</dbReference>
<accession>A0A420M7X4</accession>
<evidence type="ECO:0000256" key="2">
    <source>
        <dbReference type="ARBA" id="ARBA00023445"/>
    </source>
</evidence>
<dbReference type="PANTHER" id="PTHR10366:SF562">
    <property type="entry name" value="ALDEHYDE REDUCTASE II (AFU_ORTHOLOGUE AFUA_1G11360)"/>
    <property type="match status" value="1"/>
</dbReference>
<comment type="similarity">
    <text evidence="2">Belongs to the NAD(P)-dependent epimerase/dehydratase family. Dihydroflavonol-4-reductase subfamily.</text>
</comment>